<dbReference type="Pfam" id="PF01590">
    <property type="entry name" value="GAF"/>
    <property type="match status" value="1"/>
</dbReference>
<keyword evidence="2" id="KW-0378">Hydrolase</keyword>
<dbReference type="PROSITE" id="PS51832">
    <property type="entry name" value="HD_GYP"/>
    <property type="match status" value="1"/>
</dbReference>
<dbReference type="STRING" id="1499966.U14_04227"/>
<dbReference type="AlphaFoldDB" id="A0A0S6W042"/>
<dbReference type="Gene3D" id="1.10.3210.10">
    <property type="entry name" value="Hypothetical protein af1432"/>
    <property type="match status" value="1"/>
</dbReference>
<protein>
    <submittedName>
        <fullName evidence="2">Metal dependent phosphohydrolase</fullName>
    </submittedName>
</protein>
<dbReference type="InterPro" id="IPR003018">
    <property type="entry name" value="GAF"/>
</dbReference>
<dbReference type="InterPro" id="IPR037522">
    <property type="entry name" value="HD_GYP_dom"/>
</dbReference>
<dbReference type="HOGENOM" id="CLU_000445_92_13_0"/>
<dbReference type="SMART" id="SM00065">
    <property type="entry name" value="GAF"/>
    <property type="match status" value="1"/>
</dbReference>
<dbReference type="SUPFAM" id="SSF109604">
    <property type="entry name" value="HD-domain/PDEase-like"/>
    <property type="match status" value="1"/>
</dbReference>
<evidence type="ECO:0000259" key="1">
    <source>
        <dbReference type="PROSITE" id="PS51832"/>
    </source>
</evidence>
<evidence type="ECO:0000313" key="2">
    <source>
        <dbReference type="EMBL" id="GAK52968.1"/>
    </source>
</evidence>
<dbReference type="PANTHER" id="PTHR43155:SF2">
    <property type="entry name" value="CYCLIC DI-GMP PHOSPHODIESTERASE PA4108"/>
    <property type="match status" value="1"/>
</dbReference>
<dbReference type="GO" id="GO:0016787">
    <property type="term" value="F:hydrolase activity"/>
    <property type="evidence" value="ECO:0007669"/>
    <property type="project" value="UniProtKB-KW"/>
</dbReference>
<dbReference type="CDD" id="cd00077">
    <property type="entry name" value="HDc"/>
    <property type="match status" value="1"/>
</dbReference>
<feature type="domain" description="HD-GYP" evidence="1">
    <location>
        <begin position="183"/>
        <end position="411"/>
    </location>
</feature>
<gene>
    <name evidence="2" type="ORF">U14_04227</name>
</gene>
<dbReference type="Pfam" id="PF13487">
    <property type="entry name" value="HD_5"/>
    <property type="match status" value="2"/>
</dbReference>
<name>A0A0S6W042_9BACT</name>
<dbReference type="InterPro" id="IPR003607">
    <property type="entry name" value="HD/PDEase_dom"/>
</dbReference>
<dbReference type="Proteomes" id="UP000030700">
    <property type="component" value="Unassembled WGS sequence"/>
</dbReference>
<sequence length="415" mass="46139">MDANYQKLQQAIDFGQEIESIQDLETLLGRILSASRQLTNADAGTVYMKHEESLIFSQSQNDTLQSRQSAGIGLMYKTFTVPINRRSIAGYVAATGKTLNIPDAYLLNGDSPYSFDRSFDEKVRYRTQSMLAMALKNTAGEIVGVIQLINARNEQGSVIPFVKSDIPIVRILADNAAMAIERAQNTQTEILGMIRFLTDTRDPEETEAHVNRIGAFSVKIYEAWAIKRGVSPEEISTKIERLKMAAMLHDIGKLSIPQTVRQKTGNLTAEDYEIIRQHTVKGAKMLMAFAQTPYEIAAAEIALNHHEYWNGTGYPGHVNIETGQPLPGYENGGGKPRGKCGEEIPVFGRVVAIADVYDALSCRRVFREAMKEDDVLRTLEKGAGRHFDPDMIDAFFSGLDTIRAIRERFPDEAAA</sequence>
<keyword evidence="3" id="KW-1185">Reference proteome</keyword>
<dbReference type="SMART" id="SM00471">
    <property type="entry name" value="HDc"/>
    <property type="match status" value="1"/>
</dbReference>
<dbReference type="InterPro" id="IPR029016">
    <property type="entry name" value="GAF-like_dom_sf"/>
</dbReference>
<dbReference type="EMBL" id="DF820459">
    <property type="protein sequence ID" value="GAK52968.1"/>
    <property type="molecule type" value="Genomic_DNA"/>
</dbReference>
<dbReference type="PANTHER" id="PTHR43155">
    <property type="entry name" value="CYCLIC DI-GMP PHOSPHODIESTERASE PA4108-RELATED"/>
    <property type="match status" value="1"/>
</dbReference>
<evidence type="ECO:0000313" key="3">
    <source>
        <dbReference type="Proteomes" id="UP000030700"/>
    </source>
</evidence>
<accession>A0A0S6W042</accession>
<reference evidence="2" key="1">
    <citation type="journal article" date="2015" name="PeerJ">
        <title>First genomic representation of candidate bacterial phylum KSB3 points to enhanced environmental sensing as a trigger of wastewater bulking.</title>
        <authorList>
            <person name="Sekiguchi Y."/>
            <person name="Ohashi A."/>
            <person name="Parks D.H."/>
            <person name="Yamauchi T."/>
            <person name="Tyson G.W."/>
            <person name="Hugenholtz P."/>
        </authorList>
    </citation>
    <scope>NUCLEOTIDE SEQUENCE [LARGE SCALE GENOMIC DNA]</scope>
</reference>
<organism evidence="2">
    <name type="scientific">Candidatus Moduliflexus flocculans</name>
    <dbReference type="NCBI Taxonomy" id="1499966"/>
    <lineage>
        <taxon>Bacteria</taxon>
        <taxon>Candidatus Moduliflexota</taxon>
        <taxon>Candidatus Moduliflexia</taxon>
        <taxon>Candidatus Moduliflexales</taxon>
        <taxon>Candidatus Moduliflexaceae</taxon>
    </lineage>
</organism>
<proteinExistence type="predicted"/>
<dbReference type="Gene3D" id="3.30.450.40">
    <property type="match status" value="1"/>
</dbReference>
<dbReference type="SUPFAM" id="SSF55781">
    <property type="entry name" value="GAF domain-like"/>
    <property type="match status" value="1"/>
</dbReference>